<dbReference type="Proteomes" id="UP000746503">
    <property type="component" value="Unassembled WGS sequence"/>
</dbReference>
<evidence type="ECO:0000256" key="6">
    <source>
        <dbReference type="RuleBase" id="RU003737"/>
    </source>
</evidence>
<evidence type="ECO:0000313" key="9">
    <source>
        <dbReference type="EMBL" id="NJP68450.1"/>
    </source>
</evidence>
<dbReference type="Pfam" id="PF00278">
    <property type="entry name" value="Orn_DAP_Arg_deC"/>
    <property type="match status" value="1"/>
</dbReference>
<dbReference type="PANTHER" id="PTHR43727">
    <property type="entry name" value="DIAMINOPIMELATE DECARBOXYLASE"/>
    <property type="match status" value="1"/>
</dbReference>
<dbReference type="InterPro" id="IPR022643">
    <property type="entry name" value="De-COase2_C"/>
</dbReference>
<feature type="domain" description="Orn/DAP/Arg decarboxylase 2 N-terminal" evidence="8">
    <location>
        <begin position="45"/>
        <end position="291"/>
    </location>
</feature>
<dbReference type="RefSeq" id="WP_167934951.1">
    <property type="nucleotide sequence ID" value="NZ_JAAVJB010000215.1"/>
</dbReference>
<keyword evidence="2" id="KW-0210">Decarboxylase</keyword>
<dbReference type="Pfam" id="PF02784">
    <property type="entry name" value="Orn_Arg_deC_N"/>
    <property type="match status" value="1"/>
</dbReference>
<keyword evidence="4" id="KW-0457">Lysine biosynthesis</keyword>
<reference evidence="9 10" key="1">
    <citation type="submission" date="2020-03" db="EMBL/GenBank/DDBJ databases">
        <title>Draft genome of Streptomyces sp. ventii, isolated from the Axial Seamount in the Pacific Ocean, and resequencing of the two type strains Streptomyces lonarensis strain NCL 716 and Streptomyces bohaiensis strain 11A07.</title>
        <authorList>
            <person name="Loughran R.M."/>
            <person name="Pfannmuller K.M."/>
            <person name="Wasson B.J."/>
            <person name="Deadmond M.C."/>
            <person name="Paddock B.E."/>
            <person name="Koyack M.J."/>
            <person name="Gallegos D.A."/>
            <person name="Mitchell E.A."/>
            <person name="Ushijima B."/>
            <person name="Saw J.H."/>
            <person name="Mcphail K.L."/>
            <person name="Videau P."/>
        </authorList>
    </citation>
    <scope>NUCLEOTIDE SEQUENCE [LARGE SCALE GENOMIC DNA]</scope>
    <source>
        <strain evidence="10">5675061</strain>
    </source>
</reference>
<dbReference type="PRINTS" id="PR01179">
    <property type="entry name" value="ODADCRBXLASE"/>
</dbReference>
<keyword evidence="5" id="KW-0456">Lyase</keyword>
<name>A0ABX1AVW3_9ACTN</name>
<dbReference type="PANTHER" id="PTHR43727:SF2">
    <property type="entry name" value="GROUP IV DECARBOXYLASE"/>
    <property type="match status" value="1"/>
</dbReference>
<comment type="caution">
    <text evidence="9">The sequence shown here is derived from an EMBL/GenBank/DDBJ whole genome shotgun (WGS) entry which is preliminary data.</text>
</comment>
<evidence type="ECO:0000256" key="5">
    <source>
        <dbReference type="ARBA" id="ARBA00023239"/>
    </source>
</evidence>
<dbReference type="InterPro" id="IPR002986">
    <property type="entry name" value="DAP_deCOOHase_LysA"/>
</dbReference>
<evidence type="ECO:0000256" key="1">
    <source>
        <dbReference type="ARBA" id="ARBA00001933"/>
    </source>
</evidence>
<proteinExistence type="inferred from homology"/>
<evidence type="ECO:0000256" key="4">
    <source>
        <dbReference type="ARBA" id="ARBA00023154"/>
    </source>
</evidence>
<comment type="similarity">
    <text evidence="6">Belongs to the Orn/Lys/Arg decarboxylase class-II family.</text>
</comment>
<evidence type="ECO:0000259" key="8">
    <source>
        <dbReference type="Pfam" id="PF02784"/>
    </source>
</evidence>
<dbReference type="InterPro" id="IPR022657">
    <property type="entry name" value="De-COase2_CS"/>
</dbReference>
<dbReference type="InterPro" id="IPR000183">
    <property type="entry name" value="Orn/DAP/Arg_de-COase"/>
</dbReference>
<dbReference type="SUPFAM" id="SSF51419">
    <property type="entry name" value="PLP-binding barrel"/>
    <property type="match status" value="1"/>
</dbReference>
<dbReference type="PROSITE" id="PS00879">
    <property type="entry name" value="ODR_DC_2_2"/>
    <property type="match status" value="1"/>
</dbReference>
<dbReference type="EMBL" id="JAAVJB010000215">
    <property type="protein sequence ID" value="NJP68450.1"/>
    <property type="molecule type" value="Genomic_DNA"/>
</dbReference>
<comment type="cofactor">
    <cofactor evidence="1">
        <name>pyridoxal 5'-phosphate</name>
        <dbReference type="ChEBI" id="CHEBI:597326"/>
    </cofactor>
</comment>
<evidence type="ECO:0000256" key="3">
    <source>
        <dbReference type="ARBA" id="ARBA00022898"/>
    </source>
</evidence>
<keyword evidence="10" id="KW-1185">Reference proteome</keyword>
<keyword evidence="4" id="KW-0028">Amino-acid biosynthesis</keyword>
<evidence type="ECO:0000313" key="10">
    <source>
        <dbReference type="Proteomes" id="UP000746503"/>
    </source>
</evidence>
<accession>A0ABX1AVW3</accession>
<dbReference type="InterPro" id="IPR029066">
    <property type="entry name" value="PLP-binding_barrel"/>
</dbReference>
<dbReference type="PRINTS" id="PR01181">
    <property type="entry name" value="DAPDCRBXLASE"/>
</dbReference>
<protein>
    <submittedName>
        <fullName evidence="9">Diaminopimelate decarboxylase</fullName>
    </submittedName>
</protein>
<keyword evidence="3" id="KW-0663">Pyridoxal phosphate</keyword>
<evidence type="ECO:0000259" key="7">
    <source>
        <dbReference type="Pfam" id="PF00278"/>
    </source>
</evidence>
<evidence type="ECO:0000256" key="2">
    <source>
        <dbReference type="ARBA" id="ARBA00022793"/>
    </source>
</evidence>
<sequence>MSDPTTTPSPNAGGIGAPPAVQGIGFAELAERFGTPLYVYDGDVIARQYRGLREALHPAVEMFYSLKANPNVSVCALLHSLGASAEVSSLTELVTARRAGVPADRTMFLGPGKSRTEITACLKDQVTLICESFGELSLIDELAAGLGRTAEVVLRVNPSFAVKGSGLTMGGKPRQFGIDEQALLDAPDLAGRHPHVRLSGFQTYMGTRILSAAVVEENTSRILDLAERLAERLDVPLDVVDVGGGLGVAYFPGENDLDPVEVADLVNPHFERFAARHPGTRLVMELGRYLVGHSGTYAARVRYVKESMGERFAVADGGTNHHMAAVGIGSFVKRNFPMRLLNRAAAGEAVPWNVTGPLCTPNDTLGKAVALPADLAPGDIVGVERSGAYGPTASPVHFLSHGYPAEVLVHGGRAHLVRSRDDAESLLGSQILHDFPAPGPSPVADAA</sequence>
<organism evidence="9 10">
    <name type="scientific">Streptomyces spiramenti</name>
    <dbReference type="NCBI Taxonomy" id="2720606"/>
    <lineage>
        <taxon>Bacteria</taxon>
        <taxon>Bacillati</taxon>
        <taxon>Actinomycetota</taxon>
        <taxon>Actinomycetes</taxon>
        <taxon>Kitasatosporales</taxon>
        <taxon>Streptomycetaceae</taxon>
        <taxon>Streptomyces</taxon>
    </lineage>
</organism>
<gene>
    <name evidence="9" type="ORF">HCJ92_19665</name>
</gene>
<dbReference type="InterPro" id="IPR022644">
    <property type="entry name" value="De-COase2_N"/>
</dbReference>
<dbReference type="InterPro" id="IPR009006">
    <property type="entry name" value="Ala_racemase/Decarboxylase_C"/>
</dbReference>
<dbReference type="SUPFAM" id="SSF50621">
    <property type="entry name" value="Alanine racemase C-terminal domain-like"/>
    <property type="match status" value="1"/>
</dbReference>
<dbReference type="Gene3D" id="3.20.20.10">
    <property type="entry name" value="Alanine racemase"/>
    <property type="match status" value="1"/>
</dbReference>
<dbReference type="Gene3D" id="2.40.37.10">
    <property type="entry name" value="Lyase, Ornithine Decarboxylase, Chain A, domain 1"/>
    <property type="match status" value="1"/>
</dbReference>
<feature type="domain" description="Orn/DAP/Arg decarboxylase 2 C-terminal" evidence="7">
    <location>
        <begin position="38"/>
        <end position="387"/>
    </location>
</feature>